<evidence type="ECO:0000256" key="1">
    <source>
        <dbReference type="ARBA" id="ARBA00001974"/>
    </source>
</evidence>
<dbReference type="OrthoDB" id="2219495at2759"/>
<protein>
    <submittedName>
        <fullName evidence="7">FAD dependent oxidoreductase</fullName>
    </submittedName>
</protein>
<dbReference type="STRING" id="1314781.A0A165DAR9"/>
<evidence type="ECO:0000313" key="8">
    <source>
        <dbReference type="Proteomes" id="UP000077266"/>
    </source>
</evidence>
<dbReference type="InterPro" id="IPR036188">
    <property type="entry name" value="FAD/NAD-bd_sf"/>
</dbReference>
<evidence type="ECO:0000259" key="6">
    <source>
        <dbReference type="Pfam" id="PF01266"/>
    </source>
</evidence>
<dbReference type="PANTHER" id="PTHR10961">
    <property type="entry name" value="PEROXISOMAL SARCOSINE OXIDASE"/>
    <property type="match status" value="1"/>
</dbReference>
<keyword evidence="8" id="KW-1185">Reference proteome</keyword>
<sequence length="468" mass="50637">MAVDKTANIVIVGAGCFGLSTAYHLQQRGYTNITLLERASSHPAPDAASTDINKIVRSAYSDNFYCDFAREAIELWKDSKVWGDCYKESGVLVLAADVNFLGHTNVPLANERAAGAPIRELRSGAEIAAAFPASAKAAAPEGRSGYFNPEGGWADAQGSIRRLAEIVVGAGAKLLTGHEVIGLSYDAFGGASGVRVRGKAEPIEADTVIVASGAWTVSSFADPELRLNGRMVATGQSMITIRLSPEEAERYKDIPVVLDFDTGFYCFPPTDGGVMKISRHYAGVVNPGFIPQADLDETPQPVMSIPTYRRPDLTAKPNATSHSAVPLDVANLARIVLRELFPELGDKPFEMGRMCWYTDTPDANWVIDFHPSHSNVLFVTGGSGHGFKFLPNIGRLAVDRLEGKLDAALSSRFALALDDPDRQVSGELLKRLKTLDQSDLRFAEDLNPGATLVDLQSDTTWRETLRTH</sequence>
<reference evidence="7 8" key="1">
    <citation type="journal article" date="2016" name="Mol. Biol. Evol.">
        <title>Comparative Genomics of Early-Diverging Mushroom-Forming Fungi Provides Insights into the Origins of Lignocellulose Decay Capabilities.</title>
        <authorList>
            <person name="Nagy L.G."/>
            <person name="Riley R."/>
            <person name="Tritt A."/>
            <person name="Adam C."/>
            <person name="Daum C."/>
            <person name="Floudas D."/>
            <person name="Sun H."/>
            <person name="Yadav J.S."/>
            <person name="Pangilinan J."/>
            <person name="Larsson K.H."/>
            <person name="Matsuura K."/>
            <person name="Barry K."/>
            <person name="Labutti K."/>
            <person name="Kuo R."/>
            <person name="Ohm R.A."/>
            <person name="Bhattacharya S.S."/>
            <person name="Shirouzu T."/>
            <person name="Yoshinaga Y."/>
            <person name="Martin F.M."/>
            <person name="Grigoriev I.V."/>
            <person name="Hibbett D.S."/>
        </authorList>
    </citation>
    <scope>NUCLEOTIDE SEQUENCE [LARGE SCALE GENOMIC DNA]</scope>
    <source>
        <strain evidence="7 8">HHB12029</strain>
    </source>
</reference>
<dbReference type="PANTHER" id="PTHR10961:SF46">
    <property type="entry name" value="PEROXISOMAL SARCOSINE OXIDASE"/>
    <property type="match status" value="1"/>
</dbReference>
<dbReference type="Gene3D" id="3.30.9.10">
    <property type="entry name" value="D-Amino Acid Oxidase, subunit A, domain 2"/>
    <property type="match status" value="1"/>
</dbReference>
<dbReference type="EMBL" id="KV426240">
    <property type="protein sequence ID" value="KZV84125.1"/>
    <property type="molecule type" value="Genomic_DNA"/>
</dbReference>
<dbReference type="GO" id="GO:0050660">
    <property type="term" value="F:flavin adenine dinucleotide binding"/>
    <property type="evidence" value="ECO:0007669"/>
    <property type="project" value="InterPro"/>
</dbReference>
<feature type="domain" description="FAD dependent oxidoreductase" evidence="6">
    <location>
        <begin position="9"/>
        <end position="400"/>
    </location>
</feature>
<dbReference type="GO" id="GO:0004657">
    <property type="term" value="F:proline dehydrogenase activity"/>
    <property type="evidence" value="ECO:0007669"/>
    <property type="project" value="TreeGrafter"/>
</dbReference>
<dbReference type="FunCoup" id="A0A165DAR9">
    <property type="interactions" value="174"/>
</dbReference>
<dbReference type="PROSITE" id="PS51257">
    <property type="entry name" value="PROKAR_LIPOPROTEIN"/>
    <property type="match status" value="1"/>
</dbReference>
<keyword evidence="5" id="KW-0560">Oxidoreductase</keyword>
<accession>A0A165DAR9</accession>
<evidence type="ECO:0000256" key="4">
    <source>
        <dbReference type="ARBA" id="ARBA00022827"/>
    </source>
</evidence>
<keyword evidence="3" id="KW-0285">Flavoprotein</keyword>
<comment type="cofactor">
    <cofactor evidence="1">
        <name>FAD</name>
        <dbReference type="ChEBI" id="CHEBI:57692"/>
    </cofactor>
</comment>
<dbReference type="AlphaFoldDB" id="A0A165DAR9"/>
<evidence type="ECO:0000313" key="7">
    <source>
        <dbReference type="EMBL" id="KZV84125.1"/>
    </source>
</evidence>
<evidence type="ECO:0000256" key="5">
    <source>
        <dbReference type="ARBA" id="ARBA00023002"/>
    </source>
</evidence>
<evidence type="ECO:0000256" key="3">
    <source>
        <dbReference type="ARBA" id="ARBA00022630"/>
    </source>
</evidence>
<gene>
    <name evidence="7" type="ORF">EXIGLDRAFT_727610</name>
</gene>
<proteinExistence type="inferred from homology"/>
<dbReference type="Pfam" id="PF01266">
    <property type="entry name" value="DAO"/>
    <property type="match status" value="1"/>
</dbReference>
<dbReference type="Proteomes" id="UP000077266">
    <property type="component" value="Unassembled WGS sequence"/>
</dbReference>
<evidence type="ECO:0000256" key="2">
    <source>
        <dbReference type="ARBA" id="ARBA00010989"/>
    </source>
</evidence>
<dbReference type="SUPFAM" id="SSF51905">
    <property type="entry name" value="FAD/NAD(P)-binding domain"/>
    <property type="match status" value="1"/>
</dbReference>
<organism evidence="7 8">
    <name type="scientific">Exidia glandulosa HHB12029</name>
    <dbReference type="NCBI Taxonomy" id="1314781"/>
    <lineage>
        <taxon>Eukaryota</taxon>
        <taxon>Fungi</taxon>
        <taxon>Dikarya</taxon>
        <taxon>Basidiomycota</taxon>
        <taxon>Agaricomycotina</taxon>
        <taxon>Agaricomycetes</taxon>
        <taxon>Auriculariales</taxon>
        <taxon>Exidiaceae</taxon>
        <taxon>Exidia</taxon>
    </lineage>
</organism>
<dbReference type="InParanoid" id="A0A165DAR9"/>
<dbReference type="InterPro" id="IPR006076">
    <property type="entry name" value="FAD-dep_OxRdtase"/>
</dbReference>
<dbReference type="GO" id="GO:0008115">
    <property type="term" value="F:sarcosine oxidase activity"/>
    <property type="evidence" value="ECO:0007669"/>
    <property type="project" value="TreeGrafter"/>
</dbReference>
<dbReference type="GO" id="GO:0050031">
    <property type="term" value="F:L-pipecolate oxidase activity"/>
    <property type="evidence" value="ECO:0007669"/>
    <property type="project" value="TreeGrafter"/>
</dbReference>
<comment type="similarity">
    <text evidence="2">Belongs to the MSOX/MTOX family.</text>
</comment>
<keyword evidence="4" id="KW-0274">FAD</keyword>
<name>A0A165DAR9_EXIGL</name>
<dbReference type="Gene3D" id="3.50.50.60">
    <property type="entry name" value="FAD/NAD(P)-binding domain"/>
    <property type="match status" value="1"/>
</dbReference>
<dbReference type="InterPro" id="IPR045170">
    <property type="entry name" value="MTOX"/>
</dbReference>